<protein>
    <submittedName>
        <fullName evidence="1">Uncharacterized protein</fullName>
    </submittedName>
</protein>
<proteinExistence type="predicted"/>
<feature type="non-terminal residue" evidence="1">
    <location>
        <position position="1"/>
    </location>
</feature>
<reference evidence="1" key="1">
    <citation type="submission" date="2014-12" db="EMBL/GenBank/DDBJ databases">
        <title>Insight into the proteome of Arion vulgaris.</title>
        <authorList>
            <person name="Aradska J."/>
            <person name="Bulat T."/>
            <person name="Smidak R."/>
            <person name="Sarate P."/>
            <person name="Gangsoo J."/>
            <person name="Sialana F."/>
            <person name="Bilban M."/>
            <person name="Lubec G."/>
        </authorList>
    </citation>
    <scope>NUCLEOTIDE SEQUENCE</scope>
    <source>
        <tissue evidence="1">Skin</tissue>
    </source>
</reference>
<sequence length="93" mass="10552">TNHSGLRSGRYGSFEEEEEEIEIRNKIHHRVISLSMRPSPCSDEEACMLQLYSGLGRRVLMFLTGSLMSDRSLRRGQTKYGFLILQVGSLACD</sequence>
<dbReference type="EMBL" id="HACG01022969">
    <property type="protein sequence ID" value="CEK69834.1"/>
    <property type="molecule type" value="Transcribed_RNA"/>
</dbReference>
<evidence type="ECO:0000313" key="1">
    <source>
        <dbReference type="EMBL" id="CEK69834.1"/>
    </source>
</evidence>
<gene>
    <name evidence="1" type="primary">ORF71785</name>
</gene>
<accession>A0A0B6ZMF6</accession>
<dbReference type="AlphaFoldDB" id="A0A0B6ZMF6"/>
<organism evidence="1">
    <name type="scientific">Arion vulgaris</name>
    <dbReference type="NCBI Taxonomy" id="1028688"/>
    <lineage>
        <taxon>Eukaryota</taxon>
        <taxon>Metazoa</taxon>
        <taxon>Spiralia</taxon>
        <taxon>Lophotrochozoa</taxon>
        <taxon>Mollusca</taxon>
        <taxon>Gastropoda</taxon>
        <taxon>Heterobranchia</taxon>
        <taxon>Euthyneura</taxon>
        <taxon>Panpulmonata</taxon>
        <taxon>Eupulmonata</taxon>
        <taxon>Stylommatophora</taxon>
        <taxon>Helicina</taxon>
        <taxon>Arionoidea</taxon>
        <taxon>Arionidae</taxon>
        <taxon>Arion</taxon>
    </lineage>
</organism>
<name>A0A0B6ZMF6_9EUPU</name>